<feature type="domain" description="Methyltransferase type 11" evidence="1">
    <location>
        <begin position="50"/>
        <end position="152"/>
    </location>
</feature>
<name>A0A419AV29_PECCA</name>
<dbReference type="SUPFAM" id="SSF53335">
    <property type="entry name" value="S-adenosyl-L-methionine-dependent methyltransferases"/>
    <property type="match status" value="1"/>
</dbReference>
<evidence type="ECO:0000259" key="1">
    <source>
        <dbReference type="Pfam" id="PF08241"/>
    </source>
</evidence>
<dbReference type="EMBL" id="QZDH01000030">
    <property type="protein sequence ID" value="RJL50669.1"/>
    <property type="molecule type" value="Genomic_DNA"/>
</dbReference>
<protein>
    <submittedName>
        <fullName evidence="2">Class I SAM-dependent methyltransferase</fullName>
    </submittedName>
</protein>
<dbReference type="InterPro" id="IPR029063">
    <property type="entry name" value="SAM-dependent_MTases_sf"/>
</dbReference>
<dbReference type="CDD" id="cd02440">
    <property type="entry name" value="AdoMet_MTases"/>
    <property type="match status" value="1"/>
</dbReference>
<dbReference type="GO" id="GO:0032259">
    <property type="term" value="P:methylation"/>
    <property type="evidence" value="ECO:0007669"/>
    <property type="project" value="UniProtKB-KW"/>
</dbReference>
<dbReference type="Gene3D" id="3.40.50.150">
    <property type="entry name" value="Vaccinia Virus protein VP39"/>
    <property type="match status" value="1"/>
</dbReference>
<dbReference type="Proteomes" id="UP000283655">
    <property type="component" value="Unassembled WGS sequence"/>
</dbReference>
<comment type="caution">
    <text evidence="2">The sequence shown here is derived from an EMBL/GenBank/DDBJ whole genome shotgun (WGS) entry which is preliminary data.</text>
</comment>
<dbReference type="PANTHER" id="PTHR43861">
    <property type="entry name" value="TRANS-ACONITATE 2-METHYLTRANSFERASE-RELATED"/>
    <property type="match status" value="1"/>
</dbReference>
<sequence length="281" mass="32287">MPKQEALMSKYENYDAISENYDKTRTAVGIEIVLGYIAALNKKPEDLQILDAGCGTGNYALELNKHYPNIWCADFSAGMLNKCQQKFNKNNRQTRMLRCDITRLPFRDEALDIIICNQSLHHLDEPESEFANLAEFLKQASRALRPDGMLLINTITHRQLRDGVWWGDLIKPAVERMKGRFTTDAQLSGLLTNAGMKITNRVVALDTIIQQERYFDPDALFDKTFRDGDSHFSLLTQEELDNILIRLRGLRDNNTLADYISARDSLRRDIGQFTYYVIRKG</sequence>
<accession>A0A419AV29</accession>
<dbReference type="PANTHER" id="PTHR43861:SF1">
    <property type="entry name" value="TRANS-ACONITATE 2-METHYLTRANSFERASE"/>
    <property type="match status" value="1"/>
</dbReference>
<dbReference type="InterPro" id="IPR013216">
    <property type="entry name" value="Methyltransf_11"/>
</dbReference>
<evidence type="ECO:0000313" key="3">
    <source>
        <dbReference type="Proteomes" id="UP000283655"/>
    </source>
</evidence>
<keyword evidence="2" id="KW-0489">Methyltransferase</keyword>
<proteinExistence type="predicted"/>
<evidence type="ECO:0000313" key="2">
    <source>
        <dbReference type="EMBL" id="RJL50669.1"/>
    </source>
</evidence>
<keyword evidence="2" id="KW-0808">Transferase</keyword>
<reference evidence="2 3" key="1">
    <citation type="submission" date="2018-09" db="EMBL/GenBank/DDBJ databases">
        <title>Phylogenetic diversity of Pectobacterium and Dickeya strains causing blackleg disease of potato in Morocco.</title>
        <authorList>
            <person name="Oulghazi S."/>
            <person name="Moumni M."/>
            <person name="Faure D."/>
        </authorList>
    </citation>
    <scope>NUCLEOTIDE SEQUENCE [LARGE SCALE GENOMIC DNA]</scope>
    <source>
        <strain evidence="2 3">S1.15.11.2D</strain>
    </source>
</reference>
<dbReference type="AlphaFoldDB" id="A0A419AV29"/>
<organism evidence="2 3">
    <name type="scientific">Pectobacterium carotovorum</name>
    <name type="common">Erwinia carotovora</name>
    <dbReference type="NCBI Taxonomy" id="554"/>
    <lineage>
        <taxon>Bacteria</taxon>
        <taxon>Pseudomonadati</taxon>
        <taxon>Pseudomonadota</taxon>
        <taxon>Gammaproteobacteria</taxon>
        <taxon>Enterobacterales</taxon>
        <taxon>Pectobacteriaceae</taxon>
        <taxon>Pectobacterium</taxon>
    </lineage>
</organism>
<gene>
    <name evidence="2" type="ORF">D5071_12700</name>
</gene>
<dbReference type="GO" id="GO:0008757">
    <property type="term" value="F:S-adenosylmethionine-dependent methyltransferase activity"/>
    <property type="evidence" value="ECO:0007669"/>
    <property type="project" value="InterPro"/>
</dbReference>
<dbReference type="Pfam" id="PF08241">
    <property type="entry name" value="Methyltransf_11"/>
    <property type="match status" value="1"/>
</dbReference>